<evidence type="ECO:0000256" key="2">
    <source>
        <dbReference type="ARBA" id="ARBA00004406"/>
    </source>
</evidence>
<comment type="similarity">
    <text evidence="5 21">Belongs to the 4HPPD family.</text>
</comment>
<dbReference type="FunFam" id="3.10.180.10:FF:000022">
    <property type="entry name" value="4-hydroxyphenylpyruvate dioxygenase"/>
    <property type="match status" value="1"/>
</dbReference>
<dbReference type="GO" id="GO:0046872">
    <property type="term" value="F:metal ion binding"/>
    <property type="evidence" value="ECO:0007669"/>
    <property type="project" value="UniProtKB-KW"/>
</dbReference>
<evidence type="ECO:0000256" key="8">
    <source>
        <dbReference type="ARBA" id="ARBA00022490"/>
    </source>
</evidence>
<evidence type="ECO:0000256" key="17">
    <source>
        <dbReference type="ARBA" id="ARBA00023136"/>
    </source>
</evidence>
<keyword evidence="16" id="KW-0333">Golgi apparatus</keyword>
<dbReference type="PANTHER" id="PTHR11959:SF10">
    <property type="entry name" value="4-HYDROXYPHENYLPYRUVATE DIOXYGENASE-LIKE PROTEIN"/>
    <property type="match status" value="1"/>
</dbReference>
<evidence type="ECO:0000313" key="24">
    <source>
        <dbReference type="EMBL" id="KAJ6225288.1"/>
    </source>
</evidence>
<evidence type="ECO:0000256" key="11">
    <source>
        <dbReference type="ARBA" id="ARBA00022824"/>
    </source>
</evidence>
<evidence type="ECO:0000256" key="15">
    <source>
        <dbReference type="ARBA" id="ARBA00023004"/>
    </source>
</evidence>
<dbReference type="GO" id="GO:0006572">
    <property type="term" value="P:L-tyrosine catabolic process"/>
    <property type="evidence" value="ECO:0007669"/>
    <property type="project" value="UniProtKB-KW"/>
</dbReference>
<evidence type="ECO:0000256" key="7">
    <source>
        <dbReference type="ARBA" id="ARBA00018452"/>
    </source>
</evidence>
<dbReference type="CDD" id="cd07250">
    <property type="entry name" value="HPPD_C_like"/>
    <property type="match status" value="1"/>
</dbReference>
<protein>
    <recommendedName>
        <fullName evidence="7 21">4-hydroxyphenylpyruvate dioxygenase</fullName>
    </recommendedName>
</protein>
<proteinExistence type="inferred from homology"/>
<dbReference type="InterPro" id="IPR041735">
    <property type="entry name" value="4OHPhenylPyrv_dOase_C"/>
</dbReference>
<evidence type="ECO:0000256" key="4">
    <source>
        <dbReference type="ARBA" id="ARBA00005162"/>
    </source>
</evidence>
<evidence type="ECO:0000256" key="3">
    <source>
        <dbReference type="ARBA" id="ARBA00004496"/>
    </source>
</evidence>
<dbReference type="GO" id="GO:0005789">
    <property type="term" value="C:endoplasmic reticulum membrane"/>
    <property type="evidence" value="ECO:0007669"/>
    <property type="project" value="UniProtKB-SubCell"/>
</dbReference>
<evidence type="ECO:0000259" key="23">
    <source>
        <dbReference type="PROSITE" id="PS51819"/>
    </source>
</evidence>
<dbReference type="InterPro" id="IPR037523">
    <property type="entry name" value="VOC_core"/>
</dbReference>
<dbReference type="Gene3D" id="3.10.180.10">
    <property type="entry name" value="2,3-Dihydroxybiphenyl 1,2-Dioxygenase, domain 1"/>
    <property type="match status" value="2"/>
</dbReference>
<feature type="domain" description="VOC" evidence="23">
    <location>
        <begin position="173"/>
        <end position="332"/>
    </location>
</feature>
<gene>
    <name evidence="24" type="ORF">RDWZM_003833</name>
</gene>
<dbReference type="SUPFAM" id="SSF54593">
    <property type="entry name" value="Glyoxalase/Bleomycin resistance protein/Dihydroxybiphenyl dioxygenase"/>
    <property type="match status" value="1"/>
</dbReference>
<dbReference type="GO" id="GO:0006559">
    <property type="term" value="P:L-phenylalanine catabolic process"/>
    <property type="evidence" value="ECO:0007669"/>
    <property type="project" value="UniProtKB-KW"/>
</dbReference>
<evidence type="ECO:0000256" key="19">
    <source>
        <dbReference type="ARBA" id="ARBA00033727"/>
    </source>
</evidence>
<dbReference type="Proteomes" id="UP001142055">
    <property type="component" value="Chromosome 1"/>
</dbReference>
<evidence type="ECO:0000256" key="16">
    <source>
        <dbReference type="ARBA" id="ARBA00023034"/>
    </source>
</evidence>
<feature type="binding site" evidence="22">
    <location>
        <position position="260"/>
    </location>
    <ligand>
        <name>Fe cation</name>
        <dbReference type="ChEBI" id="CHEBI:24875"/>
    </ligand>
</feature>
<dbReference type="GO" id="GO:0042803">
    <property type="term" value="F:protein homodimerization activity"/>
    <property type="evidence" value="ECO:0007669"/>
    <property type="project" value="UniProtKB-ARBA"/>
</dbReference>
<dbReference type="NCBIfam" id="TIGR01263">
    <property type="entry name" value="4HPPD"/>
    <property type="match status" value="1"/>
</dbReference>
<comment type="subcellular location">
    <subcellularLocation>
        <location evidence="3">Cytoplasm</location>
    </subcellularLocation>
    <subcellularLocation>
        <location evidence="2">Endoplasmic reticulum membrane</location>
        <topology evidence="2">Peripheral membrane protein</topology>
    </subcellularLocation>
    <subcellularLocation>
        <location evidence="1">Golgi apparatus membrane</location>
        <topology evidence="1">Peripheral membrane protein</topology>
    </subcellularLocation>
</comment>
<comment type="function">
    <text evidence="19">Catalyzes the conversion of 4-hydroxyphenylpyruvic acid to homogentisic acid, one of the steps in tyrosine catabolism.</text>
</comment>
<sequence length="375" mass="43160">MVRCVGLSHLTFHVSNAKQAALNWCLQFGFKPYRFRGLETGHRDQCSHAVKLNDIVLVFVSPYHNETSNDSINSYLVKHGNSVCDVAMTVNSLSEMTEKIRSLSIPIKEWTEEDQDGSVSYAQILAFGSTTHTLIQRNNYPDKHFLPNWRANPLRDNLINSVWSRLPASGLERIDHLAMNQISGTMNKVAQWYADTLQFKRFWSNDDTIINSKNSGLRATFMVNDDNEQIKLTINEPIDGSFKSQIQEFIDYHRGPGVQHIAFSTPNICESIIQLKDRGVEFLETPYTYYQNLEQRLKENNIKIDKEISVLHKHNILVDFDHTGHLYQIFTRPIQDRPTVFLELIERHQFGGFGAGNIKALFESIEEEQKQRGNI</sequence>
<evidence type="ECO:0000256" key="12">
    <source>
        <dbReference type="ARBA" id="ARBA00022878"/>
    </source>
</evidence>
<feature type="binding site" evidence="22">
    <location>
        <position position="176"/>
    </location>
    <ligand>
        <name>Fe cation</name>
        <dbReference type="ChEBI" id="CHEBI:24875"/>
    </ligand>
</feature>
<evidence type="ECO:0000256" key="21">
    <source>
        <dbReference type="PIRNR" id="PIRNR009283"/>
    </source>
</evidence>
<keyword evidence="9 22" id="KW-0479">Metal-binding</keyword>
<keyword evidence="13" id="KW-0223">Dioxygenase</keyword>
<accession>A0A9Q0MFZ1</accession>
<evidence type="ECO:0000256" key="10">
    <source>
        <dbReference type="ARBA" id="ARBA00022737"/>
    </source>
</evidence>
<dbReference type="PROSITE" id="PS51819">
    <property type="entry name" value="VOC"/>
    <property type="match status" value="2"/>
</dbReference>
<organism evidence="24 25">
    <name type="scientific">Blomia tropicalis</name>
    <name type="common">Mite</name>
    <dbReference type="NCBI Taxonomy" id="40697"/>
    <lineage>
        <taxon>Eukaryota</taxon>
        <taxon>Metazoa</taxon>
        <taxon>Ecdysozoa</taxon>
        <taxon>Arthropoda</taxon>
        <taxon>Chelicerata</taxon>
        <taxon>Arachnida</taxon>
        <taxon>Acari</taxon>
        <taxon>Acariformes</taxon>
        <taxon>Sarcoptiformes</taxon>
        <taxon>Astigmata</taxon>
        <taxon>Glycyphagoidea</taxon>
        <taxon>Echimyopodidae</taxon>
        <taxon>Blomia</taxon>
    </lineage>
</organism>
<keyword evidence="8" id="KW-0963">Cytoplasm</keyword>
<evidence type="ECO:0000256" key="20">
    <source>
        <dbReference type="ARBA" id="ARBA00048047"/>
    </source>
</evidence>
<name>A0A9Q0MFZ1_BLOTA</name>
<dbReference type="OMA" id="DHLAMNQ"/>
<evidence type="ECO:0000313" key="25">
    <source>
        <dbReference type="Proteomes" id="UP001142055"/>
    </source>
</evidence>
<dbReference type="CDD" id="cd08342">
    <property type="entry name" value="HPPD_N_like"/>
    <property type="match status" value="1"/>
</dbReference>
<dbReference type="InterPro" id="IPR029068">
    <property type="entry name" value="Glyas_Bleomycin-R_OHBP_Dase"/>
</dbReference>
<keyword evidence="12" id="KW-0828">Tyrosine catabolism</keyword>
<comment type="pathway">
    <text evidence="4">Amino-acid degradation; L-phenylalanine degradation; acetoacetate and fumarate from L-phenylalanine: step 3/6.</text>
</comment>
<dbReference type="AlphaFoldDB" id="A0A9Q0MFZ1"/>
<evidence type="ECO:0000256" key="14">
    <source>
        <dbReference type="ARBA" id="ARBA00023002"/>
    </source>
</evidence>
<comment type="subunit">
    <text evidence="6">Homodimer.</text>
</comment>
<evidence type="ECO:0000256" key="9">
    <source>
        <dbReference type="ARBA" id="ARBA00022723"/>
    </source>
</evidence>
<comment type="caution">
    <text evidence="24">The sequence shown here is derived from an EMBL/GenBank/DDBJ whole genome shotgun (WGS) entry which is preliminary data.</text>
</comment>
<dbReference type="InterPro" id="IPR004360">
    <property type="entry name" value="Glyas_Fos-R_dOase_dom"/>
</dbReference>
<dbReference type="Pfam" id="PF00903">
    <property type="entry name" value="Glyoxalase"/>
    <property type="match status" value="1"/>
</dbReference>
<dbReference type="InterPro" id="IPR041736">
    <property type="entry name" value="4OHPhenylPyrv_dOase_N"/>
</dbReference>
<dbReference type="PANTHER" id="PTHR11959">
    <property type="entry name" value="4-HYDROXYPHENYLPYRUVATE DIOXYGENASE"/>
    <property type="match status" value="1"/>
</dbReference>
<evidence type="ECO:0000256" key="22">
    <source>
        <dbReference type="PIRSR" id="PIRSR009283-1"/>
    </source>
</evidence>
<dbReference type="GO" id="GO:0000139">
    <property type="term" value="C:Golgi membrane"/>
    <property type="evidence" value="ECO:0007669"/>
    <property type="project" value="UniProtKB-SubCell"/>
</dbReference>
<keyword evidence="11" id="KW-0256">Endoplasmic reticulum</keyword>
<reference evidence="24" key="1">
    <citation type="submission" date="2022-12" db="EMBL/GenBank/DDBJ databases">
        <title>Genome assemblies of Blomia tropicalis.</title>
        <authorList>
            <person name="Cui Y."/>
        </authorList>
    </citation>
    <scope>NUCLEOTIDE SEQUENCE</scope>
    <source>
        <tissue evidence="24">Adult mites</tissue>
    </source>
</reference>
<comment type="cofactor">
    <cofactor evidence="22">
        <name>Fe cation</name>
        <dbReference type="ChEBI" id="CHEBI:24875"/>
    </cofactor>
    <text evidence="22">Binds 1 Fe cation per subunit.</text>
</comment>
<dbReference type="InterPro" id="IPR005956">
    <property type="entry name" value="4OHPhenylPyrv_dOase"/>
</dbReference>
<evidence type="ECO:0000256" key="5">
    <source>
        <dbReference type="ARBA" id="ARBA00005877"/>
    </source>
</evidence>
<keyword evidence="14" id="KW-0560">Oxidoreductase</keyword>
<evidence type="ECO:0000256" key="1">
    <source>
        <dbReference type="ARBA" id="ARBA00004395"/>
    </source>
</evidence>
<dbReference type="EMBL" id="JAPWDV010000001">
    <property type="protein sequence ID" value="KAJ6225288.1"/>
    <property type="molecule type" value="Genomic_DNA"/>
</dbReference>
<keyword evidence="17" id="KW-0472">Membrane</keyword>
<evidence type="ECO:0000256" key="18">
    <source>
        <dbReference type="ARBA" id="ARBA00023232"/>
    </source>
</evidence>
<dbReference type="PIRSF" id="PIRSF009283">
    <property type="entry name" value="HPP_dOase"/>
    <property type="match status" value="1"/>
</dbReference>
<evidence type="ECO:0000256" key="13">
    <source>
        <dbReference type="ARBA" id="ARBA00022964"/>
    </source>
</evidence>
<keyword evidence="18" id="KW-0585">Phenylalanine catabolism</keyword>
<keyword evidence="25" id="KW-1185">Reference proteome</keyword>
<comment type="catalytic activity">
    <reaction evidence="20">
        <text>3-(4-hydroxyphenyl)pyruvate + O2 = homogentisate + CO2</text>
        <dbReference type="Rhea" id="RHEA:16189"/>
        <dbReference type="ChEBI" id="CHEBI:15379"/>
        <dbReference type="ChEBI" id="CHEBI:16169"/>
        <dbReference type="ChEBI" id="CHEBI:16526"/>
        <dbReference type="ChEBI" id="CHEBI:36242"/>
        <dbReference type="EC" id="1.13.11.27"/>
    </reaction>
    <physiologicalReaction direction="left-to-right" evidence="20">
        <dbReference type="Rhea" id="RHEA:16190"/>
    </physiologicalReaction>
</comment>
<keyword evidence="10" id="KW-0677">Repeat</keyword>
<keyword evidence="15 22" id="KW-0408">Iron</keyword>
<dbReference type="GO" id="GO:0003868">
    <property type="term" value="F:4-hydroxyphenylpyruvate dioxygenase activity"/>
    <property type="evidence" value="ECO:0007669"/>
    <property type="project" value="UniProtKB-EC"/>
</dbReference>
<feature type="binding site" evidence="22">
    <location>
        <position position="343"/>
    </location>
    <ligand>
        <name>Fe cation</name>
        <dbReference type="ChEBI" id="CHEBI:24875"/>
    </ligand>
</feature>
<feature type="domain" description="VOC" evidence="23">
    <location>
        <begin position="6"/>
        <end position="137"/>
    </location>
</feature>
<evidence type="ECO:0000256" key="6">
    <source>
        <dbReference type="ARBA" id="ARBA00011738"/>
    </source>
</evidence>